<keyword evidence="4" id="KW-0812">Transmembrane</keyword>
<keyword evidence="4" id="KW-1133">Transmembrane helix</keyword>
<keyword evidence="4" id="KW-0808">Transferase</keyword>
<evidence type="ECO:0000256" key="1">
    <source>
        <dbReference type="ARBA" id="ARBA00022614"/>
    </source>
</evidence>
<keyword evidence="1" id="KW-0433">Leucine-rich repeat</keyword>
<dbReference type="Pfam" id="PF00852">
    <property type="entry name" value="Glyco_transf_10"/>
    <property type="match status" value="1"/>
</dbReference>
<dbReference type="SUPFAM" id="SSF53756">
    <property type="entry name" value="UDP-Glycosyltransferase/glycogen phosphorylase"/>
    <property type="match status" value="1"/>
</dbReference>
<dbReference type="SMART" id="SM00364">
    <property type="entry name" value="LRR_BAC"/>
    <property type="match status" value="5"/>
</dbReference>
<evidence type="ECO:0000256" key="3">
    <source>
        <dbReference type="ARBA" id="ARBA00022737"/>
    </source>
</evidence>
<protein>
    <recommendedName>
        <fullName evidence="4">Fucosyltransferase</fullName>
        <ecNumber evidence="4">2.4.1.-</ecNumber>
    </recommendedName>
</protein>
<keyword evidence="4" id="KW-0328">Glycosyltransferase</keyword>
<dbReference type="InterPro" id="IPR038577">
    <property type="entry name" value="GT10-like_C_sf"/>
</dbReference>
<reference evidence="6 7" key="1">
    <citation type="submission" date="2018-04" db="EMBL/GenBank/DDBJ databases">
        <authorList>
            <person name="Zhang X."/>
            <person name="Yuan J."/>
            <person name="Li F."/>
            <person name="Xiang J."/>
        </authorList>
    </citation>
    <scope>NUCLEOTIDE SEQUENCE [LARGE SCALE GENOMIC DNA]</scope>
    <source>
        <tissue evidence="6">Muscle</tissue>
    </source>
</reference>
<dbReference type="GO" id="GO:0016757">
    <property type="term" value="F:glycosyltransferase activity"/>
    <property type="evidence" value="ECO:0007669"/>
    <property type="project" value="UniProtKB-UniRule"/>
</dbReference>
<evidence type="ECO:0000256" key="4">
    <source>
        <dbReference type="RuleBase" id="RU003832"/>
    </source>
</evidence>
<dbReference type="SMART" id="SM00369">
    <property type="entry name" value="LRR_TYP"/>
    <property type="match status" value="13"/>
</dbReference>
<feature type="domain" description="LRRCT" evidence="5">
    <location>
        <begin position="927"/>
        <end position="977"/>
    </location>
</feature>
<dbReference type="InterPro" id="IPR055270">
    <property type="entry name" value="Glyco_tran_10_C"/>
</dbReference>
<dbReference type="OrthoDB" id="2013775at2759"/>
<dbReference type="Pfam" id="PF13855">
    <property type="entry name" value="LRR_8"/>
    <property type="match status" value="3"/>
</dbReference>
<keyword evidence="3" id="KW-0677">Repeat</keyword>
<dbReference type="InterPro" id="IPR050467">
    <property type="entry name" value="LRFN"/>
</dbReference>
<dbReference type="Gene3D" id="3.80.10.10">
    <property type="entry name" value="Ribonuclease Inhibitor"/>
    <property type="match status" value="3"/>
</dbReference>
<dbReference type="GO" id="GO:0032580">
    <property type="term" value="C:Golgi cisterna membrane"/>
    <property type="evidence" value="ECO:0007669"/>
    <property type="project" value="UniProtKB-SubCell"/>
</dbReference>
<dbReference type="PANTHER" id="PTHR45842">
    <property type="entry name" value="SYNAPTIC ADHESION-LIKE MOLECULE SALM"/>
    <property type="match status" value="1"/>
</dbReference>
<comment type="subcellular location">
    <subcellularLocation>
        <location evidence="4">Golgi apparatus</location>
        <location evidence="4">Golgi stack membrane</location>
        <topology evidence="4">Single-pass type II membrane protein</topology>
    </subcellularLocation>
</comment>
<comment type="similarity">
    <text evidence="4">Belongs to the glycosyltransferase 10 family.</text>
</comment>
<dbReference type="InterPro" id="IPR031481">
    <property type="entry name" value="Glyco_tran_10_N"/>
</dbReference>
<organism evidence="6 7">
    <name type="scientific">Penaeus vannamei</name>
    <name type="common">Whiteleg shrimp</name>
    <name type="synonym">Litopenaeus vannamei</name>
    <dbReference type="NCBI Taxonomy" id="6689"/>
    <lineage>
        <taxon>Eukaryota</taxon>
        <taxon>Metazoa</taxon>
        <taxon>Ecdysozoa</taxon>
        <taxon>Arthropoda</taxon>
        <taxon>Crustacea</taxon>
        <taxon>Multicrustacea</taxon>
        <taxon>Malacostraca</taxon>
        <taxon>Eumalacostraca</taxon>
        <taxon>Eucarida</taxon>
        <taxon>Decapoda</taxon>
        <taxon>Dendrobranchiata</taxon>
        <taxon>Penaeoidea</taxon>
        <taxon>Penaeidae</taxon>
        <taxon>Penaeus</taxon>
    </lineage>
</organism>
<keyword evidence="7" id="KW-1185">Reference proteome</keyword>
<evidence type="ECO:0000313" key="7">
    <source>
        <dbReference type="Proteomes" id="UP000283509"/>
    </source>
</evidence>
<dbReference type="SMART" id="SM00365">
    <property type="entry name" value="LRR_SD22"/>
    <property type="match status" value="5"/>
</dbReference>
<evidence type="ECO:0000259" key="5">
    <source>
        <dbReference type="SMART" id="SM00082"/>
    </source>
</evidence>
<accession>A0A3R7QWP3</accession>
<dbReference type="Pfam" id="PF17039">
    <property type="entry name" value="Glyco_tran_10_N"/>
    <property type="match status" value="1"/>
</dbReference>
<evidence type="ECO:0000256" key="2">
    <source>
        <dbReference type="ARBA" id="ARBA00022729"/>
    </source>
</evidence>
<comment type="caution">
    <text evidence="6">The sequence shown here is derived from an EMBL/GenBank/DDBJ whole genome shotgun (WGS) entry which is preliminary data.</text>
</comment>
<dbReference type="STRING" id="6689.A0A3R7QWP3"/>
<name>A0A3R7QWP3_PENVA</name>
<gene>
    <name evidence="6" type="ORF">C7M84_000281</name>
</gene>
<dbReference type="UniPathway" id="UPA00378"/>
<sequence length="990" mass="112911">MTGQASRLSSSKIVFILGGISGILVIISGHLLGSSTWTMPALYDVRSHVFRDGTPVKNVTHRSDKKSVLILYWNSWFGGKWAGDFQRYTTDTMEGLRDGGCPLWQCEFTYNKTRIAEADAILIRSNTFGSRPAFRRPAQRWVWVDVEAPFASPAKSAITMLRAHNLSHLVNWTMTYHSNSDVVAFYGYFRSLDIAIQPVRPNLIENHPRALAQYRDAMAKGTTLEDVMGPSWKSFVERPRLVAWMSSHCSTVSKREEYVSELARFIPVDKYGSCGQRCDRRSPRKPLCWVDVLSRNYSFYLAMENNVCNEYVTEKLYNPLVYNLVPVVWGGSNYDQFLPPNSYIDAREYHPKELADLLQKLKADPVAYGRFALLRLGPSTGLSLARVVVWEGLFTQLSGLSVTIRPPSFPADEPITAHPAGCSGPSPAFIFSRSVSLAAKGLGCGCGRCSPRGSGAKTCSCRFTISDTARAKMALQLLLFMFAMPIPVLSEDGAKLCGLNGCQAIELAKRHTELMMAKLMHTIKPEALEEVFENMKKLEQLVRNVEDLERDVRSLFQPVWPVNSSPQRWSMCAEGPCSCMMETRAVSCWRLELLYHVPRKQQIPVDTISLDLGMNRLRFLHKDSFNSLTELAELDLNDNELELLPYSIFYDLENLRHLKLHKNRLLYLPQDIFQDARSLRTIDVSHNVLEGLPSNGFKKLYNLYLLNLASNAITHLDEEIFFDLENLEDLDLSENKLKELPQLVFYKLRRLKRLKLYENELTRLPYGVFTDLFDLQELHLQNNFIESLPTGVFGHLTNLTFLELTSNRIKAIEYRDFIALGNLRSLFLGQNSIIRISNKTFVGTPKLEKLYLFSNKIEDIELAAFSGLNNLAWLLLNNNLLRYLPREIFRRTPSLLRLQIDSNKFMQLPEGLLDELQIVEQVKLSMNPWHCDCFILYLTGWLHRNPDKIWDRQPKCRGPGDLGGKPVIDMTFNSVCDGQWASMTKIQGRV</sequence>
<dbReference type="InterPro" id="IPR003591">
    <property type="entry name" value="Leu-rich_rpt_typical-subtyp"/>
</dbReference>
<reference evidence="6 7" key="2">
    <citation type="submission" date="2019-01" db="EMBL/GenBank/DDBJ databases">
        <title>The decoding of complex shrimp genome reveals the adaptation for benthos swimmer, frequently molting mechanism and breeding impact on genome.</title>
        <authorList>
            <person name="Sun Y."/>
            <person name="Gao Y."/>
            <person name="Yu Y."/>
        </authorList>
    </citation>
    <scope>NUCLEOTIDE SEQUENCE [LARGE SCALE GENOMIC DNA]</scope>
    <source>
        <tissue evidence="6">Muscle</tissue>
    </source>
</reference>
<dbReference type="SUPFAM" id="SSF52058">
    <property type="entry name" value="L domain-like"/>
    <property type="match status" value="1"/>
</dbReference>
<dbReference type="FunFam" id="3.80.10.10:FF:001164">
    <property type="entry name" value="GH01279p"/>
    <property type="match status" value="1"/>
</dbReference>
<keyword evidence="4" id="KW-0472">Membrane</keyword>
<dbReference type="EMBL" id="QCYY01001043">
    <property type="protein sequence ID" value="ROT80960.1"/>
    <property type="molecule type" value="Genomic_DNA"/>
</dbReference>
<evidence type="ECO:0000313" key="6">
    <source>
        <dbReference type="EMBL" id="ROT80960.1"/>
    </source>
</evidence>
<dbReference type="PANTHER" id="PTHR45842:SF22">
    <property type="entry name" value="INSULIN-LIKE GROWTH FACTOR-BINDING PROTEIN COMPLEX ACID LABILE SUBUNIT ISOFORM X1"/>
    <property type="match status" value="1"/>
</dbReference>
<dbReference type="Gene3D" id="3.40.50.11660">
    <property type="entry name" value="Glycosyl transferase family 10, C-terminal domain"/>
    <property type="match status" value="1"/>
</dbReference>
<dbReference type="AlphaFoldDB" id="A0A3R7QWP3"/>
<feature type="transmembrane region" description="Helical" evidence="4">
    <location>
        <begin position="12"/>
        <end position="32"/>
    </location>
</feature>
<dbReference type="InterPro" id="IPR000483">
    <property type="entry name" value="Cys-rich_flank_reg_C"/>
</dbReference>
<dbReference type="EC" id="2.4.1.-" evidence="4"/>
<dbReference type="Proteomes" id="UP000283509">
    <property type="component" value="Unassembled WGS sequence"/>
</dbReference>
<proteinExistence type="inferred from homology"/>
<keyword evidence="2" id="KW-0732">Signal</keyword>
<keyword evidence="4" id="KW-0333">Golgi apparatus</keyword>
<dbReference type="SMART" id="SM00082">
    <property type="entry name" value="LRRCT"/>
    <property type="match status" value="1"/>
</dbReference>
<dbReference type="InterPro" id="IPR001611">
    <property type="entry name" value="Leu-rich_rpt"/>
</dbReference>
<dbReference type="InterPro" id="IPR032675">
    <property type="entry name" value="LRR_dom_sf"/>
</dbReference>
<dbReference type="PROSITE" id="PS51450">
    <property type="entry name" value="LRR"/>
    <property type="match status" value="2"/>
</dbReference>